<proteinExistence type="predicted"/>
<comment type="caution">
    <text evidence="2">The sequence shown here is derived from an EMBL/GenBank/DDBJ whole genome shotgun (WGS) entry which is preliminary data.</text>
</comment>
<dbReference type="Pfam" id="PF07978">
    <property type="entry name" value="NIPSNAP"/>
    <property type="match status" value="1"/>
</dbReference>
<evidence type="ECO:0000313" key="2">
    <source>
        <dbReference type="EMBL" id="MDQ0170634.1"/>
    </source>
</evidence>
<dbReference type="SUPFAM" id="SSF54909">
    <property type="entry name" value="Dimeric alpha+beta barrel"/>
    <property type="match status" value="1"/>
</dbReference>
<reference evidence="2 3" key="1">
    <citation type="submission" date="2023-07" db="EMBL/GenBank/DDBJ databases">
        <title>Sorghum-associated microbial communities from plants grown in Nebraska, USA.</title>
        <authorList>
            <person name="Schachtman D."/>
        </authorList>
    </citation>
    <scope>NUCLEOTIDE SEQUENCE [LARGE SCALE GENOMIC DNA]</scope>
    <source>
        <strain evidence="2 3">DS1314</strain>
    </source>
</reference>
<name>A0ABT9WBI8_9BACL</name>
<dbReference type="Proteomes" id="UP001233836">
    <property type="component" value="Unassembled WGS sequence"/>
</dbReference>
<gene>
    <name evidence="2" type="ORF">J2T19_002082</name>
</gene>
<evidence type="ECO:0000313" key="3">
    <source>
        <dbReference type="Proteomes" id="UP001233836"/>
    </source>
</evidence>
<dbReference type="Gene3D" id="3.30.70.100">
    <property type="match status" value="1"/>
</dbReference>
<dbReference type="RefSeq" id="WP_307215361.1">
    <property type="nucleotide sequence ID" value="NZ_JAUSTI010000005.1"/>
</dbReference>
<organism evidence="2 3">
    <name type="scientific">Paenibacillus tundrae</name>
    <dbReference type="NCBI Taxonomy" id="528187"/>
    <lineage>
        <taxon>Bacteria</taxon>
        <taxon>Bacillati</taxon>
        <taxon>Bacillota</taxon>
        <taxon>Bacilli</taxon>
        <taxon>Bacillales</taxon>
        <taxon>Paenibacillaceae</taxon>
        <taxon>Paenibacillus</taxon>
    </lineage>
</organism>
<evidence type="ECO:0000259" key="1">
    <source>
        <dbReference type="Pfam" id="PF07978"/>
    </source>
</evidence>
<dbReference type="EMBL" id="JAUSTI010000005">
    <property type="protein sequence ID" value="MDQ0170634.1"/>
    <property type="molecule type" value="Genomic_DNA"/>
</dbReference>
<dbReference type="InterPro" id="IPR012577">
    <property type="entry name" value="NIPSNAP"/>
</dbReference>
<sequence>MIYRRKTYIIYSSFVEEFNALFNEILLPSQLKYGARLIGRWHMPIDDEISEIFAMWEYDSMEQYEQIEEQIKADKAHVNRVQARLDLIGRDRIKTAWRENIQQQFFTSTVDRKDTILSPRP</sequence>
<dbReference type="InterPro" id="IPR011008">
    <property type="entry name" value="Dimeric_a/b-barrel"/>
</dbReference>
<feature type="domain" description="NIPSNAP" evidence="1">
    <location>
        <begin position="6"/>
        <end position="89"/>
    </location>
</feature>
<accession>A0ABT9WBI8</accession>
<keyword evidence="3" id="KW-1185">Reference proteome</keyword>
<protein>
    <recommendedName>
        <fullName evidence="1">NIPSNAP domain-containing protein</fullName>
    </recommendedName>
</protein>